<proteinExistence type="predicted"/>
<reference evidence="1" key="1">
    <citation type="submission" date="2014-11" db="EMBL/GenBank/DDBJ databases">
        <authorList>
            <person name="Amaro Gonzalez C."/>
        </authorList>
    </citation>
    <scope>NUCLEOTIDE SEQUENCE</scope>
</reference>
<evidence type="ECO:0000313" key="1">
    <source>
        <dbReference type="EMBL" id="JAH88131.1"/>
    </source>
</evidence>
<sequence length="40" mass="4320">MNSCVNALMHPGFPHKTLMALIIQPFSLKAVAVILGKVTK</sequence>
<dbReference type="EMBL" id="GBXM01020446">
    <property type="protein sequence ID" value="JAH88131.1"/>
    <property type="molecule type" value="Transcribed_RNA"/>
</dbReference>
<protein>
    <submittedName>
        <fullName evidence="1">Uncharacterized protein</fullName>
    </submittedName>
</protein>
<name>A0A0E9WCU4_ANGAN</name>
<organism evidence="1">
    <name type="scientific">Anguilla anguilla</name>
    <name type="common">European freshwater eel</name>
    <name type="synonym">Muraena anguilla</name>
    <dbReference type="NCBI Taxonomy" id="7936"/>
    <lineage>
        <taxon>Eukaryota</taxon>
        <taxon>Metazoa</taxon>
        <taxon>Chordata</taxon>
        <taxon>Craniata</taxon>
        <taxon>Vertebrata</taxon>
        <taxon>Euteleostomi</taxon>
        <taxon>Actinopterygii</taxon>
        <taxon>Neopterygii</taxon>
        <taxon>Teleostei</taxon>
        <taxon>Anguilliformes</taxon>
        <taxon>Anguillidae</taxon>
        <taxon>Anguilla</taxon>
    </lineage>
</organism>
<accession>A0A0E9WCU4</accession>
<dbReference type="AlphaFoldDB" id="A0A0E9WCU4"/>
<reference evidence="1" key="2">
    <citation type="journal article" date="2015" name="Fish Shellfish Immunol.">
        <title>Early steps in the European eel (Anguilla anguilla)-Vibrio vulnificus interaction in the gills: Role of the RtxA13 toxin.</title>
        <authorList>
            <person name="Callol A."/>
            <person name="Pajuelo D."/>
            <person name="Ebbesson L."/>
            <person name="Teles M."/>
            <person name="MacKenzie S."/>
            <person name="Amaro C."/>
        </authorList>
    </citation>
    <scope>NUCLEOTIDE SEQUENCE</scope>
</reference>